<dbReference type="AlphaFoldDB" id="A0A1B0BMB1"/>
<name>A0A1B0BMB1_9MUSC</name>
<dbReference type="Proteomes" id="UP000092460">
    <property type="component" value="Unassembled WGS sequence"/>
</dbReference>
<protein>
    <submittedName>
        <fullName evidence="1">Uncharacterized protein</fullName>
    </submittedName>
</protein>
<dbReference type="EMBL" id="JXJN01016783">
    <property type="status" value="NOT_ANNOTATED_CDS"/>
    <property type="molecule type" value="Genomic_DNA"/>
</dbReference>
<proteinExistence type="predicted"/>
<dbReference type="EnsemblMetazoa" id="GPPI034627-RA">
    <property type="protein sequence ID" value="GPPI034627-PA"/>
    <property type="gene ID" value="GPPI034627"/>
</dbReference>
<reference evidence="2" key="1">
    <citation type="submission" date="2015-01" db="EMBL/GenBank/DDBJ databases">
        <authorList>
            <person name="Aksoy S."/>
            <person name="Warren W."/>
            <person name="Wilson R.K."/>
        </authorList>
    </citation>
    <scope>NUCLEOTIDE SEQUENCE [LARGE SCALE GENOMIC DNA]</scope>
    <source>
        <strain evidence="2">IAEA</strain>
    </source>
</reference>
<accession>A0A1B0BMB1</accession>
<evidence type="ECO:0000313" key="2">
    <source>
        <dbReference type="Proteomes" id="UP000092460"/>
    </source>
</evidence>
<evidence type="ECO:0000313" key="1">
    <source>
        <dbReference type="EnsemblMetazoa" id="GPPI034627-PA"/>
    </source>
</evidence>
<organism evidence="1 2">
    <name type="scientific">Glossina palpalis gambiensis</name>
    <dbReference type="NCBI Taxonomy" id="67801"/>
    <lineage>
        <taxon>Eukaryota</taxon>
        <taxon>Metazoa</taxon>
        <taxon>Ecdysozoa</taxon>
        <taxon>Arthropoda</taxon>
        <taxon>Hexapoda</taxon>
        <taxon>Insecta</taxon>
        <taxon>Pterygota</taxon>
        <taxon>Neoptera</taxon>
        <taxon>Endopterygota</taxon>
        <taxon>Diptera</taxon>
        <taxon>Brachycera</taxon>
        <taxon>Muscomorpha</taxon>
        <taxon>Hippoboscoidea</taxon>
        <taxon>Glossinidae</taxon>
        <taxon>Glossina</taxon>
    </lineage>
</organism>
<keyword evidence="2" id="KW-1185">Reference proteome</keyword>
<reference evidence="1" key="2">
    <citation type="submission" date="2020-05" db="UniProtKB">
        <authorList>
            <consortium name="EnsemblMetazoa"/>
        </authorList>
    </citation>
    <scope>IDENTIFICATION</scope>
    <source>
        <strain evidence="1">IAEA</strain>
    </source>
</reference>
<dbReference type="VEuPathDB" id="VectorBase:GPPI034627"/>
<sequence length="113" mass="12641">MKPDEIFEDDLGLIPDTYLASANSLKRNSIENNVGVFGLLDMRAVYKLLRAKYPQCLQTVLAAEDEVRTSLLSILIRTAMLICLVDCDHVDLRALEAASERSVGVKQNRCDQQ</sequence>